<dbReference type="Gene3D" id="6.10.140.1960">
    <property type="match status" value="1"/>
</dbReference>
<sequence>MQMSRPETKWTCDICKNKIYWDELFTFTSKKAVVHYTCFRDKASKTAKIEPAQLEIVLDMLEDELRDITIYKQKINVVKEEEIKKVLEQAEKDAEKNSALLTRVVEKFSGVTE</sequence>
<dbReference type="OMA" id="HYTCFRE"/>
<gene>
    <name evidence="2" type="ORF">HA72_1893</name>
</gene>
<reference evidence="2 3" key="1">
    <citation type="journal article" date="2014" name="J. Bacteriol.">
        <title>Role of an Archaeal PitA Transporter in the Copper and Arsenic Resistance of Metallosphaera sedula, an Extreme Thermoacidophile.</title>
        <authorList>
            <person name="McCarthy S."/>
            <person name="Ai C."/>
            <person name="Wheaton G."/>
            <person name="Tevatia R."/>
            <person name="Eckrich V."/>
            <person name="Kelly R."/>
            <person name="Blum P."/>
        </authorList>
    </citation>
    <scope>NUCLEOTIDE SEQUENCE [LARGE SCALE GENOMIC DNA]</scope>
    <source>
        <strain evidence="2 3">CuR1</strain>
    </source>
</reference>
<proteinExistence type="predicted"/>
<protein>
    <recommendedName>
        <fullName evidence="4">DUF2175 domain-containing protein</fullName>
    </recommendedName>
</protein>
<dbReference type="EMBL" id="CP008822">
    <property type="protein sequence ID" value="AIM28017.1"/>
    <property type="molecule type" value="Genomic_DNA"/>
</dbReference>
<keyword evidence="1" id="KW-0175">Coiled coil</keyword>
<dbReference type="InterPro" id="IPR018686">
    <property type="entry name" value="DUF2175"/>
</dbReference>
<evidence type="ECO:0000256" key="1">
    <source>
        <dbReference type="SAM" id="Coils"/>
    </source>
</evidence>
<accession>A0A088E8I0</accession>
<evidence type="ECO:0008006" key="4">
    <source>
        <dbReference type="Google" id="ProtNLM"/>
    </source>
</evidence>
<feature type="coiled-coil region" evidence="1">
    <location>
        <begin position="61"/>
        <end position="97"/>
    </location>
</feature>
<dbReference type="Proteomes" id="UP000029084">
    <property type="component" value="Chromosome"/>
</dbReference>
<organism evidence="2 3">
    <name type="scientific">Metallosphaera sedula</name>
    <dbReference type="NCBI Taxonomy" id="43687"/>
    <lineage>
        <taxon>Archaea</taxon>
        <taxon>Thermoproteota</taxon>
        <taxon>Thermoprotei</taxon>
        <taxon>Sulfolobales</taxon>
        <taxon>Sulfolobaceae</taxon>
        <taxon>Metallosphaera</taxon>
    </lineage>
</organism>
<dbReference type="AlphaFoldDB" id="A0A088E8I0"/>
<name>A0A088E8I0_9CREN</name>
<evidence type="ECO:0000313" key="2">
    <source>
        <dbReference type="EMBL" id="AIM28017.1"/>
    </source>
</evidence>
<dbReference type="Pfam" id="PF09943">
    <property type="entry name" value="DUF2175"/>
    <property type="match status" value="1"/>
</dbReference>
<evidence type="ECO:0000313" key="3">
    <source>
        <dbReference type="Proteomes" id="UP000029084"/>
    </source>
</evidence>